<dbReference type="InterPro" id="IPR050275">
    <property type="entry name" value="PGM_Phosphatase"/>
</dbReference>
<accession>A0A0D8HIA2</accession>
<dbReference type="GO" id="GO:0016791">
    <property type="term" value="F:phosphatase activity"/>
    <property type="evidence" value="ECO:0007669"/>
    <property type="project" value="TreeGrafter"/>
</dbReference>
<dbReference type="Gene3D" id="3.40.50.1240">
    <property type="entry name" value="Phosphoglycerate mutase-like"/>
    <property type="match status" value="1"/>
</dbReference>
<sequence length="270" mass="29833">MSGAVLLRSPIPVGCFQVNSKHFETLTKDRGTLENQHIENQPIVVDSPKDTEISNSSDQGDKEPKETSTTLLLIRHGKTPTTGTTLPGRAPGLHLSEEGAEQANQLIGTLRSIEIDAVLTSPLERAKETAQPLCLDRQIEAIVDQRIIECDFGDWTGRRLNELSRLPEWRVVQAAPSKFRFPNGESFREMSERMIDFLDFVHQRYNGKTVAAFTHADPVKALIAHCLGLHLDAFQKVIISTAGVSAISITNTSNYALYVNTTAKPNMKVS</sequence>
<dbReference type="STRING" id="1280514.AXFE_16550"/>
<feature type="binding site" evidence="2">
    <location>
        <position position="125"/>
    </location>
    <ligand>
        <name>substrate</name>
    </ligand>
</feature>
<gene>
    <name evidence="4" type="primary">pspA</name>
    <name evidence="4" type="ORF">AXFE_16550</name>
</gene>
<evidence type="ECO:0000256" key="3">
    <source>
        <dbReference type="SAM" id="MobiDB-lite"/>
    </source>
</evidence>
<dbReference type="InterPro" id="IPR029033">
    <property type="entry name" value="His_PPase_superfam"/>
</dbReference>
<reference evidence="4 5" key="1">
    <citation type="submission" date="2015-01" db="EMBL/GenBank/DDBJ databases">
        <title>Draft genome of the acidophilic iron oxidizer Acidithrix ferrooxidans strain Py-F3.</title>
        <authorList>
            <person name="Poehlein A."/>
            <person name="Eisen S."/>
            <person name="Schloemann M."/>
            <person name="Johnson B.D."/>
            <person name="Daniel R."/>
            <person name="Muehling M."/>
        </authorList>
    </citation>
    <scope>NUCLEOTIDE SEQUENCE [LARGE SCALE GENOMIC DNA]</scope>
    <source>
        <strain evidence="4 5">Py-F3</strain>
    </source>
</reference>
<dbReference type="Pfam" id="PF00300">
    <property type="entry name" value="His_Phos_1"/>
    <property type="match status" value="1"/>
</dbReference>
<evidence type="ECO:0000313" key="4">
    <source>
        <dbReference type="EMBL" id="KJF17492.1"/>
    </source>
</evidence>
<comment type="caution">
    <text evidence="4">The sequence shown here is derived from an EMBL/GenBank/DDBJ whole genome shotgun (WGS) entry which is preliminary data.</text>
</comment>
<evidence type="ECO:0000313" key="5">
    <source>
        <dbReference type="Proteomes" id="UP000032360"/>
    </source>
</evidence>
<keyword evidence="5" id="KW-1185">Reference proteome</keyword>
<feature type="active site" description="Tele-phosphohistidine intermediate" evidence="1">
    <location>
        <position position="76"/>
    </location>
</feature>
<feature type="region of interest" description="Disordered" evidence="3">
    <location>
        <begin position="30"/>
        <end position="67"/>
    </location>
</feature>
<dbReference type="SMART" id="SM00855">
    <property type="entry name" value="PGAM"/>
    <property type="match status" value="1"/>
</dbReference>
<dbReference type="PANTHER" id="PTHR48100">
    <property type="entry name" value="BROAD-SPECIFICITY PHOSPHATASE YOR283W-RELATED"/>
    <property type="match status" value="1"/>
</dbReference>
<dbReference type="EC" id="3.1.3.3" evidence="4"/>
<dbReference type="EMBL" id="JXYS01000038">
    <property type="protein sequence ID" value="KJF17492.1"/>
    <property type="molecule type" value="Genomic_DNA"/>
</dbReference>
<dbReference type="GO" id="GO:0005737">
    <property type="term" value="C:cytoplasm"/>
    <property type="evidence" value="ECO:0007669"/>
    <property type="project" value="TreeGrafter"/>
</dbReference>
<evidence type="ECO:0000256" key="1">
    <source>
        <dbReference type="PIRSR" id="PIRSR613078-1"/>
    </source>
</evidence>
<dbReference type="OrthoDB" id="4120859at2"/>
<name>A0A0D8HIA2_9ACTN</name>
<dbReference type="CDD" id="cd07067">
    <property type="entry name" value="HP_PGM_like"/>
    <property type="match status" value="1"/>
</dbReference>
<organism evidence="4 5">
    <name type="scientific">Acidithrix ferrooxidans</name>
    <dbReference type="NCBI Taxonomy" id="1280514"/>
    <lineage>
        <taxon>Bacteria</taxon>
        <taxon>Bacillati</taxon>
        <taxon>Actinomycetota</taxon>
        <taxon>Acidimicrobiia</taxon>
        <taxon>Acidimicrobiales</taxon>
        <taxon>Acidimicrobiaceae</taxon>
        <taxon>Acidithrix</taxon>
    </lineage>
</organism>
<dbReference type="SUPFAM" id="SSF53254">
    <property type="entry name" value="Phosphoglycerate mutase-like"/>
    <property type="match status" value="1"/>
</dbReference>
<keyword evidence="4" id="KW-0378">Hydrolase</keyword>
<protein>
    <submittedName>
        <fullName evidence="4">Phosphoserine phosphatase 1</fullName>
        <ecNumber evidence="4">3.1.3.3</ecNumber>
    </submittedName>
</protein>
<evidence type="ECO:0000256" key="2">
    <source>
        <dbReference type="PIRSR" id="PIRSR613078-2"/>
    </source>
</evidence>
<dbReference type="Proteomes" id="UP000032360">
    <property type="component" value="Unassembled WGS sequence"/>
</dbReference>
<feature type="active site" description="Proton donor/acceptor" evidence="1">
    <location>
        <position position="149"/>
    </location>
</feature>
<dbReference type="AlphaFoldDB" id="A0A0D8HIA2"/>
<dbReference type="InterPro" id="IPR013078">
    <property type="entry name" value="His_Pase_superF_clade-1"/>
</dbReference>
<proteinExistence type="predicted"/>
<dbReference type="PANTHER" id="PTHR48100:SF2">
    <property type="entry name" value="CONSERVED PROTEIN"/>
    <property type="match status" value="1"/>
</dbReference>